<evidence type="ECO:0000256" key="4">
    <source>
        <dbReference type="SAM" id="Coils"/>
    </source>
</evidence>
<protein>
    <submittedName>
        <fullName evidence="7">Methyl-accepting chemotaxis protein</fullName>
    </submittedName>
</protein>
<dbReference type="Proteomes" id="UP001151002">
    <property type="component" value="Unassembled WGS sequence"/>
</dbReference>
<organism evidence="7 8">
    <name type="scientific">Paractinoplanes pyxinae</name>
    <dbReference type="NCBI Taxonomy" id="2997416"/>
    <lineage>
        <taxon>Bacteria</taxon>
        <taxon>Bacillati</taxon>
        <taxon>Actinomycetota</taxon>
        <taxon>Actinomycetes</taxon>
        <taxon>Micromonosporales</taxon>
        <taxon>Micromonosporaceae</taxon>
        <taxon>Paractinoplanes</taxon>
    </lineage>
</organism>
<feature type="compositionally biased region" description="Polar residues" evidence="5">
    <location>
        <begin position="1"/>
        <end position="25"/>
    </location>
</feature>
<evidence type="ECO:0000256" key="1">
    <source>
        <dbReference type="ARBA" id="ARBA00023224"/>
    </source>
</evidence>
<evidence type="ECO:0000256" key="3">
    <source>
        <dbReference type="PROSITE-ProRule" id="PRU00284"/>
    </source>
</evidence>
<evidence type="ECO:0000313" key="8">
    <source>
        <dbReference type="Proteomes" id="UP001151002"/>
    </source>
</evidence>
<dbReference type="Gene3D" id="1.10.287.950">
    <property type="entry name" value="Methyl-accepting chemotaxis protein"/>
    <property type="match status" value="2"/>
</dbReference>
<feature type="region of interest" description="Disordered" evidence="5">
    <location>
        <begin position="1"/>
        <end position="56"/>
    </location>
</feature>
<feature type="compositionally biased region" description="Polar residues" evidence="5">
    <location>
        <begin position="78"/>
        <end position="88"/>
    </location>
</feature>
<feature type="region of interest" description="Disordered" evidence="5">
    <location>
        <begin position="73"/>
        <end position="100"/>
    </location>
</feature>
<proteinExistence type="inferred from homology"/>
<comment type="similarity">
    <text evidence="2">Belongs to the methyl-accepting chemotaxis (MCP) protein family.</text>
</comment>
<feature type="domain" description="Methyl-accepting transducer" evidence="6">
    <location>
        <begin position="69"/>
        <end position="326"/>
    </location>
</feature>
<evidence type="ECO:0000259" key="6">
    <source>
        <dbReference type="PROSITE" id="PS50111"/>
    </source>
</evidence>
<feature type="coiled-coil region" evidence="4">
    <location>
        <begin position="531"/>
        <end position="586"/>
    </location>
</feature>
<evidence type="ECO:0000313" key="7">
    <source>
        <dbReference type="EMBL" id="MCY1140269.1"/>
    </source>
</evidence>
<keyword evidence="4" id="KW-0175">Coiled coil</keyword>
<comment type="caution">
    <text evidence="7">The sequence shown here is derived from an EMBL/GenBank/DDBJ whole genome shotgun (WGS) entry which is preliminary data.</text>
</comment>
<feature type="domain" description="Methyl-accepting transducer" evidence="6">
    <location>
        <begin position="369"/>
        <end position="640"/>
    </location>
</feature>
<sequence length="650" mass="68255">MPLTTSTANGRASDQARTSRSISAPASTRPPRGGGGGDTDASRRQARSVAKQQQAAERIAAATAEISAQNAEAAEASRQLTESMQQISAGAEQASGATQESLAAMNQVEDQVSRQEATTRQVADLSQALQNLLNETRTGINLLLANVDNASGRQTASVVTISELEKQADEIGEIVKTVAHIADQTNLLALNAAIEAARARQHGKGFAVVADEVRTLAETSERSARQIRDLIDEVRDSVTAIASAVQSSAETARGEVEKGKSITEQLETIRADMGTIMTGATEMADAAAEARTAAGGAKARSEEIAAAAEQQSAACEESLQTVNQQTQALRQSEQAAETLAEVSETLRSSTDITKSAEEVASVAEELSAAVEEINRAATQINTAISEINSGARTAAEKAQQTAEAVNLIEQGAQLSSARGGTAVERADVILEMLGTNKVAVDSMIEAIGQSARDGIDNVRKVSELEQISRRIDKIVDAIANVSIQTNMLAVNGSVESARAGEFGKGFAVVSTDIRNLARDSADNADRIKDLVKSVQDRIVQVRADLEETSRQALAEVEAAKATTQRLEEIERDMQQVRSGNDEVRESALHIAGILGEVKTGLEQISTAANQAEQLAAQSSTAAREQAQGAEELAAAVEEIAALADELQNAG</sequence>
<gene>
    <name evidence="7" type="ORF">OWR29_19900</name>
</gene>
<dbReference type="PANTHER" id="PTHR32089:SF112">
    <property type="entry name" value="LYSOZYME-LIKE PROTEIN-RELATED"/>
    <property type="match status" value="1"/>
</dbReference>
<dbReference type="PROSITE" id="PS50111">
    <property type="entry name" value="CHEMOTAXIS_TRANSDUC_2"/>
    <property type="match status" value="2"/>
</dbReference>
<dbReference type="SMART" id="SM00283">
    <property type="entry name" value="MA"/>
    <property type="match status" value="2"/>
</dbReference>
<dbReference type="PANTHER" id="PTHR32089">
    <property type="entry name" value="METHYL-ACCEPTING CHEMOTAXIS PROTEIN MCPB"/>
    <property type="match status" value="1"/>
</dbReference>
<evidence type="ECO:0000256" key="2">
    <source>
        <dbReference type="ARBA" id="ARBA00029447"/>
    </source>
</evidence>
<keyword evidence="1 3" id="KW-0807">Transducer</keyword>
<dbReference type="InterPro" id="IPR004089">
    <property type="entry name" value="MCPsignal_dom"/>
</dbReference>
<dbReference type="InterPro" id="IPR004090">
    <property type="entry name" value="Chemotax_Me-accpt_rcpt"/>
</dbReference>
<name>A0ABT4B1A8_9ACTN</name>
<dbReference type="SUPFAM" id="SSF58104">
    <property type="entry name" value="Methyl-accepting chemotaxis protein (MCP) signaling domain"/>
    <property type="match status" value="2"/>
</dbReference>
<keyword evidence="8" id="KW-1185">Reference proteome</keyword>
<accession>A0ABT4B1A8</accession>
<dbReference type="EMBL" id="JAPNTZ010000006">
    <property type="protein sequence ID" value="MCY1140269.1"/>
    <property type="molecule type" value="Genomic_DNA"/>
</dbReference>
<evidence type="ECO:0000256" key="5">
    <source>
        <dbReference type="SAM" id="MobiDB-lite"/>
    </source>
</evidence>
<dbReference type="PRINTS" id="PR00260">
    <property type="entry name" value="CHEMTRNSDUCR"/>
</dbReference>
<reference evidence="7" key="1">
    <citation type="submission" date="2022-11" db="EMBL/GenBank/DDBJ databases">
        <authorList>
            <person name="Somphong A."/>
            <person name="Phongsopitanun W."/>
        </authorList>
    </citation>
    <scope>NUCLEOTIDE SEQUENCE</scope>
    <source>
        <strain evidence="7">Pm04-4</strain>
    </source>
</reference>
<dbReference type="RefSeq" id="WP_267564413.1">
    <property type="nucleotide sequence ID" value="NZ_JAPNTZ010000006.1"/>
</dbReference>
<dbReference type="Pfam" id="PF00015">
    <property type="entry name" value="MCPsignal"/>
    <property type="match status" value="2"/>
</dbReference>